<dbReference type="RefSeq" id="WP_330091252.1">
    <property type="nucleotide sequence ID" value="NZ_JAUZMY010000007.1"/>
</dbReference>
<dbReference type="Gene3D" id="3.40.50.720">
    <property type="entry name" value="NAD(P)-binding Rossmann-like Domain"/>
    <property type="match status" value="1"/>
</dbReference>
<evidence type="ECO:0000256" key="1">
    <source>
        <dbReference type="ARBA" id="ARBA00023002"/>
    </source>
</evidence>
<keyword evidence="5" id="KW-1185">Reference proteome</keyword>
<comment type="caution">
    <text evidence="4">The sequence shown here is derived from an EMBL/GenBank/DDBJ whole genome shotgun (WGS) entry which is preliminary data.</text>
</comment>
<feature type="domain" description="Pyrroline-5-carboxylate reductase catalytic N-terminal" evidence="3">
    <location>
        <begin position="29"/>
        <end position="119"/>
    </location>
</feature>
<protein>
    <submittedName>
        <fullName evidence="4">NAD(P)-binding domain-containing protein</fullName>
    </submittedName>
</protein>
<sequence length="271" mass="28803">MRSHRPGRPSHRARPSSGRAHLREGHTMRIGIIGAGAIGQTLARTFSAGGHDVQVANSRGPETIDASALEYGADAVSAVDAVQGKDVVILSVPFTRIPSVAALLAPVPGETVVIDTSNYFPHLGGPVDAVERGQVESLWVTEQLGRPVAKAWNAALAGTLQTKGVPAGTPGRIALPVAADSPEARRVAMRLVDESGFDPYDAGVLADSWRQQPMTPAYCTELGLEDLGPALRAADRDEAPRNRARMMERFATLTSAPTLEETVELNRSLHR</sequence>
<feature type="compositionally biased region" description="Basic residues" evidence="2">
    <location>
        <begin position="1"/>
        <end position="14"/>
    </location>
</feature>
<dbReference type="PANTHER" id="PTHR14239:SF10">
    <property type="entry name" value="REDUCTASE"/>
    <property type="match status" value="1"/>
</dbReference>
<keyword evidence="1" id="KW-0560">Oxidoreductase</keyword>
<evidence type="ECO:0000313" key="5">
    <source>
        <dbReference type="Proteomes" id="UP001356095"/>
    </source>
</evidence>
<accession>A0ABU7K5D5</accession>
<evidence type="ECO:0000313" key="4">
    <source>
        <dbReference type="EMBL" id="MEE2037456.1"/>
    </source>
</evidence>
<organism evidence="4 5">
    <name type="scientific">Nocardiopsis codii</name>
    <dbReference type="NCBI Taxonomy" id="3065942"/>
    <lineage>
        <taxon>Bacteria</taxon>
        <taxon>Bacillati</taxon>
        <taxon>Actinomycetota</taxon>
        <taxon>Actinomycetes</taxon>
        <taxon>Streptosporangiales</taxon>
        <taxon>Nocardiopsidaceae</taxon>
        <taxon>Nocardiopsis</taxon>
    </lineage>
</organism>
<proteinExistence type="predicted"/>
<dbReference type="InterPro" id="IPR051267">
    <property type="entry name" value="STEAP_metalloreductase"/>
</dbReference>
<evidence type="ECO:0000256" key="2">
    <source>
        <dbReference type="SAM" id="MobiDB-lite"/>
    </source>
</evidence>
<dbReference type="SUPFAM" id="SSF51735">
    <property type="entry name" value="NAD(P)-binding Rossmann-fold domains"/>
    <property type="match status" value="1"/>
</dbReference>
<gene>
    <name evidence="4" type="ORF">Q8791_09515</name>
</gene>
<dbReference type="EMBL" id="JAUZMY010000007">
    <property type="protein sequence ID" value="MEE2037456.1"/>
    <property type="molecule type" value="Genomic_DNA"/>
</dbReference>
<name>A0ABU7K5D5_9ACTN</name>
<dbReference type="InterPro" id="IPR028939">
    <property type="entry name" value="P5C_Rdtase_cat_N"/>
</dbReference>
<feature type="region of interest" description="Disordered" evidence="2">
    <location>
        <begin position="1"/>
        <end position="24"/>
    </location>
</feature>
<evidence type="ECO:0000259" key="3">
    <source>
        <dbReference type="Pfam" id="PF03807"/>
    </source>
</evidence>
<dbReference type="Pfam" id="PF03807">
    <property type="entry name" value="F420_oxidored"/>
    <property type="match status" value="1"/>
</dbReference>
<dbReference type="PANTHER" id="PTHR14239">
    <property type="entry name" value="DUDULIN-RELATED"/>
    <property type="match status" value="1"/>
</dbReference>
<reference evidence="4 5" key="1">
    <citation type="submission" date="2023-08" db="EMBL/GenBank/DDBJ databases">
        <authorList>
            <person name="Girao M."/>
            <person name="Carvalho M.F."/>
        </authorList>
    </citation>
    <scope>NUCLEOTIDE SEQUENCE [LARGE SCALE GENOMIC DNA]</scope>
    <source>
        <strain evidence="4 5">CT-R113</strain>
    </source>
</reference>
<dbReference type="InterPro" id="IPR036291">
    <property type="entry name" value="NAD(P)-bd_dom_sf"/>
</dbReference>
<dbReference type="Proteomes" id="UP001356095">
    <property type="component" value="Unassembled WGS sequence"/>
</dbReference>